<dbReference type="InterPro" id="IPR043129">
    <property type="entry name" value="ATPase_NBD"/>
</dbReference>
<accession>C0C4J7</accession>
<reference evidence="2" key="2">
    <citation type="submission" date="2013-06" db="EMBL/GenBank/DDBJ databases">
        <title>Draft genome sequence of Clostridium hylemonae (DSM 15053).</title>
        <authorList>
            <person name="Sudarsanam P."/>
            <person name="Ley R."/>
            <person name="Guruge J."/>
            <person name="Turnbaugh P.J."/>
            <person name="Mahowald M."/>
            <person name="Liep D."/>
            <person name="Gordon J."/>
        </authorList>
    </citation>
    <scope>NUCLEOTIDE SEQUENCE</scope>
    <source>
        <strain evidence="2">DSM 15053</strain>
    </source>
</reference>
<sequence length="302" mass="32886">MKKYVSIDIGGTAIKYGMIDEDGRILTKREMKTEAHRGGPSILAKASAIVEEFKNSEEISGICISTAGMVDTEKGEIFHSAPLIPEYAGTRFKAVLEERFGIPCEVENDVNCAGLAESVSGAAVGSKSTLMLTVGTGIGGCIVLDGRIYHGFSNSACEVGYMRMCGSDFQTLGAASILTKKVAERKSEPVEYWNGYRIFEEAEKGDDICIRAIDEMADILSMGIANICYVLNPETVVLGGGIMAQEDYLKEKIEAAVSRYLIPSVADRTKICFARHRNDAGMLGAFYHFRERQSGERRKAEA</sequence>
<dbReference type="OrthoDB" id="9795247at2"/>
<dbReference type="Pfam" id="PF00480">
    <property type="entry name" value="ROK"/>
    <property type="match status" value="1"/>
</dbReference>
<keyword evidence="3" id="KW-1185">Reference proteome</keyword>
<evidence type="ECO:0000313" key="3">
    <source>
        <dbReference type="Proteomes" id="UP000004893"/>
    </source>
</evidence>
<dbReference type="SUPFAM" id="SSF53067">
    <property type="entry name" value="Actin-like ATPase domain"/>
    <property type="match status" value="1"/>
</dbReference>
<evidence type="ECO:0000313" key="2">
    <source>
        <dbReference type="EMBL" id="EEG72990.1"/>
    </source>
</evidence>
<evidence type="ECO:0000256" key="1">
    <source>
        <dbReference type="ARBA" id="ARBA00006479"/>
    </source>
</evidence>
<dbReference type="InterPro" id="IPR000600">
    <property type="entry name" value="ROK"/>
</dbReference>
<dbReference type="EMBL" id="ABYI02000034">
    <property type="protein sequence ID" value="EEG72990.1"/>
    <property type="molecule type" value="Genomic_DNA"/>
</dbReference>
<dbReference type="HOGENOM" id="CLU_036604_0_2_9"/>
<organism evidence="2 3">
    <name type="scientific">[Clostridium] hylemonae DSM 15053</name>
    <dbReference type="NCBI Taxonomy" id="553973"/>
    <lineage>
        <taxon>Bacteria</taxon>
        <taxon>Bacillati</taxon>
        <taxon>Bacillota</taxon>
        <taxon>Clostridia</taxon>
        <taxon>Lachnospirales</taxon>
        <taxon>Lachnospiraceae</taxon>
    </lineage>
</organism>
<protein>
    <submittedName>
        <fullName evidence="2">ROK family protein</fullName>
    </submittedName>
</protein>
<dbReference type="eggNOG" id="COG1940">
    <property type="taxonomic scope" value="Bacteria"/>
</dbReference>
<dbReference type="PANTHER" id="PTHR18964">
    <property type="entry name" value="ROK (REPRESSOR, ORF, KINASE) FAMILY"/>
    <property type="match status" value="1"/>
</dbReference>
<comment type="caution">
    <text evidence="2">The sequence shown here is derived from an EMBL/GenBank/DDBJ whole genome shotgun (WGS) entry which is preliminary data.</text>
</comment>
<dbReference type="Proteomes" id="UP000004893">
    <property type="component" value="Unassembled WGS sequence"/>
</dbReference>
<dbReference type="PANTHER" id="PTHR18964:SF165">
    <property type="entry name" value="BETA-GLUCOSIDE KINASE"/>
    <property type="match status" value="1"/>
</dbReference>
<comment type="similarity">
    <text evidence="1">Belongs to the ROK (NagC/XylR) family.</text>
</comment>
<dbReference type="CDD" id="cd24068">
    <property type="entry name" value="ASKHA_NBD_ROK_FnNanK-like"/>
    <property type="match status" value="1"/>
</dbReference>
<dbReference type="AlphaFoldDB" id="C0C4J7"/>
<proteinExistence type="inferred from homology"/>
<dbReference type="RefSeq" id="WP_006444369.1">
    <property type="nucleotide sequence ID" value="NZ_CP036524.1"/>
</dbReference>
<dbReference type="Gene3D" id="3.30.420.40">
    <property type="match status" value="2"/>
</dbReference>
<reference evidence="2" key="1">
    <citation type="submission" date="2009-02" db="EMBL/GenBank/DDBJ databases">
        <authorList>
            <person name="Fulton L."/>
            <person name="Clifton S."/>
            <person name="Fulton B."/>
            <person name="Xu J."/>
            <person name="Minx P."/>
            <person name="Pepin K.H."/>
            <person name="Johnson M."/>
            <person name="Bhonagiri V."/>
            <person name="Nash W.E."/>
            <person name="Mardis E.R."/>
            <person name="Wilson R.K."/>
        </authorList>
    </citation>
    <scope>NUCLEOTIDE SEQUENCE [LARGE SCALE GENOMIC DNA]</scope>
    <source>
        <strain evidence="2">DSM 15053</strain>
    </source>
</reference>
<name>C0C4J7_9FIRM</name>
<gene>
    <name evidence="2" type="ORF">CLOHYLEM_07013</name>
</gene>
<dbReference type="STRING" id="553973.CLOHYLEM_07013"/>